<dbReference type="Pfam" id="PF08728">
    <property type="entry name" value="CRT10"/>
    <property type="match status" value="1"/>
</dbReference>
<feature type="region of interest" description="Disordered" evidence="1">
    <location>
        <begin position="211"/>
        <end position="240"/>
    </location>
</feature>
<dbReference type="AlphaFoldDB" id="A0A6A6S3E5"/>
<evidence type="ECO:0000256" key="1">
    <source>
        <dbReference type="SAM" id="MobiDB-lite"/>
    </source>
</evidence>
<feature type="compositionally biased region" description="Polar residues" evidence="1">
    <location>
        <begin position="447"/>
        <end position="458"/>
    </location>
</feature>
<feature type="region of interest" description="Disordered" evidence="1">
    <location>
        <begin position="401"/>
        <end position="485"/>
    </location>
</feature>
<name>A0A6A6S3E5_9PLEO</name>
<dbReference type="SUPFAM" id="SSF50978">
    <property type="entry name" value="WD40 repeat-like"/>
    <property type="match status" value="1"/>
</dbReference>
<feature type="compositionally biased region" description="Acidic residues" evidence="1">
    <location>
        <begin position="402"/>
        <end position="446"/>
    </location>
</feature>
<feature type="non-terminal residue" evidence="2">
    <location>
        <position position="672"/>
    </location>
</feature>
<evidence type="ECO:0008006" key="4">
    <source>
        <dbReference type="Google" id="ProtNLM"/>
    </source>
</evidence>
<proteinExistence type="predicted"/>
<evidence type="ECO:0000313" key="2">
    <source>
        <dbReference type="EMBL" id="KAF2640918.1"/>
    </source>
</evidence>
<dbReference type="Proteomes" id="UP000799753">
    <property type="component" value="Unassembled WGS sequence"/>
</dbReference>
<sequence>MQQSGPESRFKPISCTATNVQPGFRRFRGVASHEQPLIKPWRCELSAFSHAYNLYFIACNEKIYVYQPTFPDQELQFENAYFLLPPVTPSNSSPPGIDPHDPHSITRLHLDYLGREEILIVACDDGDVIGYRVPEIHRVVENRNLQSPGRRGFFDDDADIGHDVRFFLHKNVGQSAWGISVHREARLIAISANTYKVTVFAYALSSPSDMDEEIGNEESHFTPFSASDDDDEDFPSPRRRDHTITLHAGANIPSVSFDNNDPSGMWLFSGDIIGHVHLWDLSKPSEPARTFCLGHCAGLKGWEGVPLICRCLNRTSVPHATWKTMFIDPRSCHPTDSLQEAFGPGVRTDHLELGDPPFLDITETEPRFSSRRSGPFPVSWDQLVSVNNVHVEDAGDVLLFSESEEESMSVDDEETDEEASEEAGEVVEEADEEADEEAEGEEEEQTDSPPVQLPQSDPQSPPIPESTPDFHDEGSGSSTPLSDVDLGGFTFDQYLQAHFLQSANSAPSHPPAPEPAPAIKTPYCYITTSASFVDRAHEARPCIIVTKEEIYLLQRPLDRTGDSDDPIPVMRNPLFPPTDNPNATGPIPQHHRQCYVKQIPELGIFIVASPAGRVGIFSLTKTTYNGRDMYGFRLDHLLPSVTEGRDGKVVIEDVWGRRLVGVAVGPVQGMLD</sequence>
<reference evidence="2" key="1">
    <citation type="journal article" date="2020" name="Stud. Mycol.">
        <title>101 Dothideomycetes genomes: a test case for predicting lifestyles and emergence of pathogens.</title>
        <authorList>
            <person name="Haridas S."/>
            <person name="Albert R."/>
            <person name="Binder M."/>
            <person name="Bloem J."/>
            <person name="Labutti K."/>
            <person name="Salamov A."/>
            <person name="Andreopoulos B."/>
            <person name="Baker S."/>
            <person name="Barry K."/>
            <person name="Bills G."/>
            <person name="Bluhm B."/>
            <person name="Cannon C."/>
            <person name="Castanera R."/>
            <person name="Culley D."/>
            <person name="Daum C."/>
            <person name="Ezra D."/>
            <person name="Gonzalez J."/>
            <person name="Henrissat B."/>
            <person name="Kuo A."/>
            <person name="Liang C."/>
            <person name="Lipzen A."/>
            <person name="Lutzoni F."/>
            <person name="Magnuson J."/>
            <person name="Mondo S."/>
            <person name="Nolan M."/>
            <person name="Ohm R."/>
            <person name="Pangilinan J."/>
            <person name="Park H.-J."/>
            <person name="Ramirez L."/>
            <person name="Alfaro M."/>
            <person name="Sun H."/>
            <person name="Tritt A."/>
            <person name="Yoshinaga Y."/>
            <person name="Zwiers L.-H."/>
            <person name="Turgeon B."/>
            <person name="Goodwin S."/>
            <person name="Spatafora J."/>
            <person name="Crous P."/>
            <person name="Grigoriev I."/>
        </authorList>
    </citation>
    <scope>NUCLEOTIDE SEQUENCE</scope>
    <source>
        <strain evidence="2">CBS 473.64</strain>
    </source>
</reference>
<evidence type="ECO:0000313" key="3">
    <source>
        <dbReference type="Proteomes" id="UP000799753"/>
    </source>
</evidence>
<gene>
    <name evidence="2" type="ORF">P280DRAFT_498710</name>
</gene>
<dbReference type="OrthoDB" id="5591786at2759"/>
<keyword evidence="3" id="KW-1185">Reference proteome</keyword>
<dbReference type="InterPro" id="IPR036322">
    <property type="entry name" value="WD40_repeat_dom_sf"/>
</dbReference>
<organism evidence="2 3">
    <name type="scientific">Massarina eburnea CBS 473.64</name>
    <dbReference type="NCBI Taxonomy" id="1395130"/>
    <lineage>
        <taxon>Eukaryota</taxon>
        <taxon>Fungi</taxon>
        <taxon>Dikarya</taxon>
        <taxon>Ascomycota</taxon>
        <taxon>Pezizomycotina</taxon>
        <taxon>Dothideomycetes</taxon>
        <taxon>Pleosporomycetidae</taxon>
        <taxon>Pleosporales</taxon>
        <taxon>Massarineae</taxon>
        <taxon>Massarinaceae</taxon>
        <taxon>Massarina</taxon>
    </lineage>
</organism>
<dbReference type="InterPro" id="IPR014839">
    <property type="entry name" value="Crt10"/>
</dbReference>
<dbReference type="EMBL" id="MU006784">
    <property type="protein sequence ID" value="KAF2640918.1"/>
    <property type="molecule type" value="Genomic_DNA"/>
</dbReference>
<accession>A0A6A6S3E5</accession>
<protein>
    <recommendedName>
        <fullName evidence="4">WD40 repeat-like protein</fullName>
    </recommendedName>
</protein>